<sequence length="251" mass="26000">MNQDRLGLDGKVAIVTGASRGLGRAVARKLCASGCRVVVNYATSDDDAKTMVDSCQGLAGTAVAIRGDMADPAAVHQLLDEVQRRYGRLDVLVHSAARFQPMPATGVDPAVVFAEQALALNPLLHGANRIAGLMSDGGRIILISSNGAARVIPGYLSVGLAKAALENLARYLAVELAARKINVNVVATAMLDKGDPGVDPGLLGMLAARTPAGRLTRPEDVADAVALLCADEAHWIHGQVLMVDGGLGLRA</sequence>
<dbReference type="RefSeq" id="WP_167924796.1">
    <property type="nucleotide sequence ID" value="NZ_JAATVY010000004.1"/>
</dbReference>
<dbReference type="PRINTS" id="PR00081">
    <property type="entry name" value="GDHRDH"/>
</dbReference>
<dbReference type="Gene3D" id="3.40.50.720">
    <property type="entry name" value="NAD(P)-binding Rossmann-like Domain"/>
    <property type="match status" value="1"/>
</dbReference>
<keyword evidence="2" id="KW-0560">Oxidoreductase</keyword>
<comment type="caution">
    <text evidence="3">The sequence shown here is derived from an EMBL/GenBank/DDBJ whole genome shotgun (WGS) entry which is preliminary data.</text>
</comment>
<keyword evidence="4" id="KW-1185">Reference proteome</keyword>
<dbReference type="InterPro" id="IPR036291">
    <property type="entry name" value="NAD(P)-bd_dom_sf"/>
</dbReference>
<reference evidence="3 4" key="1">
    <citation type="submission" date="2020-03" db="EMBL/GenBank/DDBJ databases">
        <title>WGS of the type strain of Planosporangium spp.</title>
        <authorList>
            <person name="Thawai C."/>
        </authorList>
    </citation>
    <scope>NUCLEOTIDE SEQUENCE [LARGE SCALE GENOMIC DNA]</scope>
    <source>
        <strain evidence="3 4">TBRC 5610</strain>
    </source>
</reference>
<evidence type="ECO:0000313" key="3">
    <source>
        <dbReference type="EMBL" id="NJC69936.1"/>
    </source>
</evidence>
<proteinExistence type="inferred from homology"/>
<evidence type="ECO:0000313" key="4">
    <source>
        <dbReference type="Proteomes" id="UP000722989"/>
    </source>
</evidence>
<evidence type="ECO:0000256" key="2">
    <source>
        <dbReference type="ARBA" id="ARBA00023002"/>
    </source>
</evidence>
<dbReference type="PANTHER" id="PTHR43639:SF1">
    <property type="entry name" value="SHORT-CHAIN DEHYDROGENASE_REDUCTASE FAMILY PROTEIN"/>
    <property type="match status" value="1"/>
</dbReference>
<accession>A0ABX0XV73</accession>
<dbReference type="Pfam" id="PF13561">
    <property type="entry name" value="adh_short_C2"/>
    <property type="match status" value="1"/>
</dbReference>
<dbReference type="EMBL" id="JAATVY010000004">
    <property type="protein sequence ID" value="NJC69936.1"/>
    <property type="molecule type" value="Genomic_DNA"/>
</dbReference>
<evidence type="ECO:0000256" key="1">
    <source>
        <dbReference type="ARBA" id="ARBA00006484"/>
    </source>
</evidence>
<organism evidence="3 4">
    <name type="scientific">Planosporangium thailandense</name>
    <dbReference type="NCBI Taxonomy" id="765197"/>
    <lineage>
        <taxon>Bacteria</taxon>
        <taxon>Bacillati</taxon>
        <taxon>Actinomycetota</taxon>
        <taxon>Actinomycetes</taxon>
        <taxon>Micromonosporales</taxon>
        <taxon>Micromonosporaceae</taxon>
        <taxon>Planosporangium</taxon>
    </lineage>
</organism>
<dbReference type="InterPro" id="IPR002347">
    <property type="entry name" value="SDR_fam"/>
</dbReference>
<gene>
    <name evidence="3" type="ORF">HC031_09445</name>
</gene>
<name>A0ABX0XV73_9ACTN</name>
<comment type="similarity">
    <text evidence="1">Belongs to the short-chain dehydrogenases/reductases (SDR) family.</text>
</comment>
<protein>
    <submittedName>
        <fullName evidence="3">SDR family oxidoreductase</fullName>
    </submittedName>
</protein>
<dbReference type="Proteomes" id="UP000722989">
    <property type="component" value="Unassembled WGS sequence"/>
</dbReference>
<dbReference type="SUPFAM" id="SSF51735">
    <property type="entry name" value="NAD(P)-binding Rossmann-fold domains"/>
    <property type="match status" value="1"/>
</dbReference>
<dbReference type="PANTHER" id="PTHR43639">
    <property type="entry name" value="OXIDOREDUCTASE, SHORT-CHAIN DEHYDROGENASE/REDUCTASE FAMILY (AFU_ORTHOLOGUE AFUA_5G02870)"/>
    <property type="match status" value="1"/>
</dbReference>